<accession>A0A0Q2JMT7</accession>
<dbReference type="KEGG" id="ccof:VC76_07270"/>
<dbReference type="EMBL" id="AACDUL010000003">
    <property type="protein sequence ID" value="EAK1509186.1"/>
    <property type="molecule type" value="Genomic_DNA"/>
</dbReference>
<proteinExistence type="predicted"/>
<dbReference type="Proteomes" id="UP000411403">
    <property type="component" value="Unassembled WGS sequence"/>
</dbReference>
<dbReference type="Proteomes" id="UP000333665">
    <property type="component" value="Unassembled WGS sequence"/>
</dbReference>
<evidence type="ECO:0000259" key="1">
    <source>
        <dbReference type="SMART" id="SM00382"/>
    </source>
</evidence>
<reference evidence="3 11" key="1">
    <citation type="submission" date="2018-05" db="EMBL/GenBank/DDBJ databases">
        <authorList>
            <consortium name="GenomeTrakr network: Whole genome sequencing for foodborne pathogen traceback"/>
        </authorList>
    </citation>
    <scope>NUCLEOTIDE SEQUENCE [LARGE SCALE GENOMIC DNA]</scope>
    <source>
        <strain evidence="3 11">NC_C6016</strain>
    </source>
</reference>
<protein>
    <submittedName>
        <fullName evidence="2">ATP-binding protein</fullName>
    </submittedName>
</protein>
<dbReference type="GO" id="GO:0005524">
    <property type="term" value="F:ATP binding"/>
    <property type="evidence" value="ECO:0007669"/>
    <property type="project" value="UniProtKB-KW"/>
</dbReference>
<evidence type="ECO:0000313" key="13">
    <source>
        <dbReference type="Proteomes" id="UP000409545"/>
    </source>
</evidence>
<dbReference type="EMBL" id="AABUYW010000009">
    <property type="protein sequence ID" value="EAJ1077140.1"/>
    <property type="molecule type" value="Genomic_DNA"/>
</dbReference>
<dbReference type="Proteomes" id="UP000409545">
    <property type="component" value="Unassembled WGS sequence"/>
</dbReference>
<evidence type="ECO:0000313" key="11">
    <source>
        <dbReference type="Proteomes" id="UP000361993"/>
    </source>
</evidence>
<dbReference type="KEGG" id="ccoo:ATE51_00626"/>
<comment type="caution">
    <text evidence="2">The sequence shown here is derived from an EMBL/GenBank/DDBJ whole genome shotgun (WGS) entry which is preliminary data.</text>
</comment>
<dbReference type="AlphaFoldDB" id="A0A0Q2JMT7"/>
<evidence type="ECO:0000313" key="6">
    <source>
        <dbReference type="EMBL" id="EAL6850590.1"/>
    </source>
</evidence>
<dbReference type="EMBL" id="AACRQU010000010">
    <property type="protein sequence ID" value="EAL8416796.1"/>
    <property type="molecule type" value="Genomic_DNA"/>
</dbReference>
<dbReference type="GeneID" id="66543569"/>
<gene>
    <name evidence="5" type="ORF">B9Q54_06090</name>
    <name evidence="2" type="ORF">BU953_05895</name>
    <name evidence="4" type="ORF">C6T04_01985</name>
    <name evidence="3" type="ORF">CJD00_02650</name>
    <name evidence="6" type="ORF">DSX26_03805</name>
    <name evidence="7" type="ORF">DYF97_05340</name>
    <name evidence="8" type="ORF">DYU70_04135</name>
</gene>
<dbReference type="eggNOG" id="COG2842">
    <property type="taxonomic scope" value="Bacteria"/>
</dbReference>
<dbReference type="EMBL" id="AACGUZ010000009">
    <property type="protein sequence ID" value="EAK5103837.1"/>
    <property type="molecule type" value="Genomic_DNA"/>
</dbReference>
<keyword evidence="2" id="KW-0547">Nucleotide-binding</keyword>
<evidence type="ECO:0000313" key="4">
    <source>
        <dbReference type="EMBL" id="EAK4357702.1"/>
    </source>
</evidence>
<evidence type="ECO:0000313" key="2">
    <source>
        <dbReference type="EMBL" id="EAJ1077140.1"/>
    </source>
</evidence>
<feature type="domain" description="AAA+ ATPase" evidence="1">
    <location>
        <begin position="21"/>
        <end position="128"/>
    </location>
</feature>
<dbReference type="Proteomes" id="UP000352088">
    <property type="component" value="Unassembled WGS sequence"/>
</dbReference>
<dbReference type="Proteomes" id="UP000361993">
    <property type="component" value="Unassembled WGS sequence"/>
</dbReference>
<dbReference type="SUPFAM" id="SSF52540">
    <property type="entry name" value="P-loop containing nucleoside triphosphate hydrolases"/>
    <property type="match status" value="1"/>
</dbReference>
<keyword evidence="2" id="KW-0067">ATP-binding</keyword>
<dbReference type="Proteomes" id="UP000557830">
    <property type="component" value="Unassembled WGS sequence"/>
</dbReference>
<evidence type="ECO:0000313" key="3">
    <source>
        <dbReference type="EMBL" id="EAK1509186.1"/>
    </source>
</evidence>
<dbReference type="Gene3D" id="3.40.50.300">
    <property type="entry name" value="P-loop containing nucleotide triphosphate hydrolases"/>
    <property type="match status" value="1"/>
</dbReference>
<sequence length="198" mass="23633">MNNIIAFRQECFDQINALLKNKALILLWGKSGSGKSVLLQRLALYHNEDFTNEIFTDEKDFHHFIQDKKRKIIILDEVGMYSPNVLELIRIYSDEMSFVLSSHKKINLFEEEYFKSRFSAIFWLQKPDINELSNYIKMKFNQDFPQKSLKFLMKIYQGNLRYLDKILQSFCELNTYLNNKKSQDYILRLSALEQGFLK</sequence>
<evidence type="ECO:0000313" key="8">
    <source>
        <dbReference type="EMBL" id="EAL9204349.1"/>
    </source>
</evidence>
<evidence type="ECO:0000313" key="9">
    <source>
        <dbReference type="Proteomes" id="UP000333665"/>
    </source>
</evidence>
<dbReference type="Proteomes" id="UP000365807">
    <property type="component" value="Unassembled WGS sequence"/>
</dbReference>
<dbReference type="OrthoDB" id="5362266at2"/>
<dbReference type="InterPro" id="IPR027417">
    <property type="entry name" value="P-loop_NTPase"/>
</dbReference>
<dbReference type="EMBL" id="AACQHW010000003">
    <property type="protein sequence ID" value="EAL6850590.1"/>
    <property type="molecule type" value="Genomic_DNA"/>
</dbReference>
<dbReference type="RefSeq" id="WP_002779314.1">
    <property type="nucleotide sequence ID" value="NZ_AANHVQ020000013.1"/>
</dbReference>
<dbReference type="EMBL" id="AACGFG010000002">
    <property type="protein sequence ID" value="EAK4357702.1"/>
    <property type="molecule type" value="Genomic_DNA"/>
</dbReference>
<evidence type="ECO:0000313" key="10">
    <source>
        <dbReference type="Proteomes" id="UP000352088"/>
    </source>
</evidence>
<dbReference type="EMBL" id="AACSIE010000003">
    <property type="protein sequence ID" value="EAL9204349.1"/>
    <property type="molecule type" value="Genomic_DNA"/>
</dbReference>
<evidence type="ECO:0000313" key="12">
    <source>
        <dbReference type="Proteomes" id="UP000365807"/>
    </source>
</evidence>
<dbReference type="InterPro" id="IPR003593">
    <property type="entry name" value="AAA+_ATPase"/>
</dbReference>
<evidence type="ECO:0000313" key="5">
    <source>
        <dbReference type="EMBL" id="EAK5103837.1"/>
    </source>
</evidence>
<dbReference type="SMART" id="SM00382">
    <property type="entry name" value="AAA"/>
    <property type="match status" value="1"/>
</dbReference>
<dbReference type="InterPro" id="IPR049050">
    <property type="entry name" value="nSTAND3"/>
</dbReference>
<evidence type="ECO:0000313" key="14">
    <source>
        <dbReference type="Proteomes" id="UP000411403"/>
    </source>
</evidence>
<evidence type="ECO:0000313" key="15">
    <source>
        <dbReference type="Proteomes" id="UP000557830"/>
    </source>
</evidence>
<name>A0A0Q2JMT7_CAMCO</name>
<dbReference type="STRING" id="195.ATE51_00626"/>
<evidence type="ECO:0000313" key="7">
    <source>
        <dbReference type="EMBL" id="EAL8416796.1"/>
    </source>
</evidence>
<organism evidence="2 15">
    <name type="scientific">Campylobacter coli</name>
    <dbReference type="NCBI Taxonomy" id="195"/>
    <lineage>
        <taxon>Bacteria</taxon>
        <taxon>Pseudomonadati</taxon>
        <taxon>Campylobacterota</taxon>
        <taxon>Epsilonproteobacteria</taxon>
        <taxon>Campylobacterales</taxon>
        <taxon>Campylobacteraceae</taxon>
        <taxon>Campylobacter</taxon>
    </lineage>
</organism>
<dbReference type="Pfam" id="PF20720">
    <property type="entry name" value="nSTAND3"/>
    <property type="match status" value="1"/>
</dbReference>
<reference evidence="13 15" key="2">
    <citation type="submission" date="2018-05" db="EMBL/GenBank/DDBJ databases">
        <authorList>
            <consortium name="NARMS: The National Antimicrobial Resistance Monitoring System"/>
        </authorList>
    </citation>
    <scope>NUCLEOTIDE SEQUENCE [LARGE SCALE GENOMIC DNA]</scope>
    <source>
        <strain evidence="8 14">CVM N17C171</strain>
        <strain evidence="6 10">CVM N17C548</strain>
        <strain evidence="4 12">FSIS11807978</strain>
        <strain evidence="7 9">FSIS11812579</strain>
        <strain evidence="2 15">FSIS1609200</strain>
        <strain evidence="5 13">FSIS1711007</strain>
    </source>
</reference>